<dbReference type="Gene3D" id="3.40.630.30">
    <property type="match status" value="1"/>
</dbReference>
<reference evidence="3" key="2">
    <citation type="submission" date="2024-01" db="EMBL/GenBank/DDBJ databases">
        <title>Roseobacter fucihabitans sp. nov., isolated from the brown alga Fucus spiralis.</title>
        <authorList>
            <person name="Hahnke S."/>
            <person name="Berger M."/>
            <person name="Schlingloff A."/>
            <person name="Athale I."/>
            <person name="Neumann-Schaal M."/>
            <person name="Adenaya A."/>
            <person name="Poehlein A."/>
            <person name="Daniel R."/>
            <person name="Pertersen J."/>
            <person name="Brinkhoff T."/>
        </authorList>
    </citation>
    <scope>NUCLEOTIDE SEQUENCE [LARGE SCALE GENOMIC DNA]</scope>
    <source>
        <strain evidence="3">B14</strain>
    </source>
</reference>
<dbReference type="EMBL" id="CP143423">
    <property type="protein sequence ID" value="WVX48833.1"/>
    <property type="molecule type" value="Genomic_DNA"/>
</dbReference>
<feature type="domain" description="BioF2-like acetyltransferase" evidence="1">
    <location>
        <begin position="120"/>
        <end position="246"/>
    </location>
</feature>
<protein>
    <recommendedName>
        <fullName evidence="1">BioF2-like acetyltransferase domain-containing protein</fullName>
    </recommendedName>
</protein>
<evidence type="ECO:0000259" key="1">
    <source>
        <dbReference type="Pfam" id="PF13480"/>
    </source>
</evidence>
<reference evidence="2 3" key="1">
    <citation type="submission" date="2015-07" db="EMBL/GenBank/DDBJ databases">
        <authorList>
            <person name="Voget S."/>
            <person name="Dogs M."/>
            <person name="Brinkhoff T.H."/>
            <person name="Daniel R."/>
        </authorList>
    </citation>
    <scope>NUCLEOTIDE SEQUENCE [LARGE SCALE GENOMIC DNA]</scope>
    <source>
        <strain evidence="2 3">B14</strain>
    </source>
</reference>
<dbReference type="InterPro" id="IPR038740">
    <property type="entry name" value="BioF2-like_GNAT_dom"/>
</dbReference>
<dbReference type="InterPro" id="IPR016181">
    <property type="entry name" value="Acyl_CoA_acyltransferase"/>
</dbReference>
<organism evidence="2 3">
    <name type="scientific">Roseobacter fucihabitans</name>
    <dbReference type="NCBI Taxonomy" id="1537242"/>
    <lineage>
        <taxon>Bacteria</taxon>
        <taxon>Pseudomonadati</taxon>
        <taxon>Pseudomonadota</taxon>
        <taxon>Alphaproteobacteria</taxon>
        <taxon>Rhodobacterales</taxon>
        <taxon>Roseobacteraceae</taxon>
        <taxon>Roseobacter</taxon>
    </lineage>
</organism>
<dbReference type="RefSeq" id="WP_187431698.1">
    <property type="nucleotide sequence ID" value="NZ_CP143423.1"/>
</dbReference>
<sequence>MFDSAPLHDVGALQQSEAFERALISLGTPAHRLADGTLALQRQLGPLPVHMITRAAPQSPQELIETAKSLQAKGPVILAPDTPMPLHKYGAVPLVSPSGIAQIDLNPDIDTLHKGLHQKWRNRLKHARRQSLRLTRQNMPDDPDHWLLQADALQQTRRRYRSWPIDLTLAYGRENRGQSKLFTAFWGREPVAAILILRHGTSATYHIGHARASGRIASAHTLLLWSAITWCKAKGVERLELGVVDTEEGQGLARFKLGTGAQVRPLGGTWIYWPPFSQLLRPVAHLDRRLMGSI</sequence>
<dbReference type="PANTHER" id="PTHR36174:SF1">
    <property type="entry name" value="LIPID II:GLYCINE GLYCYLTRANSFERASE"/>
    <property type="match status" value="1"/>
</dbReference>
<name>A0ABZ2BTU7_9RHOB</name>
<evidence type="ECO:0000313" key="2">
    <source>
        <dbReference type="EMBL" id="WVX48833.1"/>
    </source>
</evidence>
<proteinExistence type="predicted"/>
<dbReference type="InterPro" id="IPR050644">
    <property type="entry name" value="PG_Glycine_Bridge_Synth"/>
</dbReference>
<gene>
    <name evidence="2" type="ORF">ROLI_019160</name>
</gene>
<dbReference type="Pfam" id="PF13480">
    <property type="entry name" value="Acetyltransf_6"/>
    <property type="match status" value="1"/>
</dbReference>
<dbReference type="Proteomes" id="UP001318682">
    <property type="component" value="Chromosome"/>
</dbReference>
<dbReference type="PANTHER" id="PTHR36174">
    <property type="entry name" value="LIPID II:GLYCINE GLYCYLTRANSFERASE"/>
    <property type="match status" value="1"/>
</dbReference>
<accession>A0ABZ2BTU7</accession>
<evidence type="ECO:0000313" key="3">
    <source>
        <dbReference type="Proteomes" id="UP001318682"/>
    </source>
</evidence>
<dbReference type="SUPFAM" id="SSF55729">
    <property type="entry name" value="Acyl-CoA N-acyltransferases (Nat)"/>
    <property type="match status" value="1"/>
</dbReference>
<keyword evidence="3" id="KW-1185">Reference proteome</keyword>